<dbReference type="InterPro" id="IPR031719">
    <property type="entry name" value="H2_M"/>
</dbReference>
<evidence type="ECO:0000256" key="3">
    <source>
        <dbReference type="ARBA" id="ARBA00030479"/>
    </source>
</evidence>
<feature type="domain" description="Condensin II complex subunit H2 middle" evidence="5">
    <location>
        <begin position="147"/>
        <end position="188"/>
    </location>
</feature>
<dbReference type="InterPro" id="IPR031739">
    <property type="entry name" value="Ncaph2"/>
</dbReference>
<name>A0A7J7QUL0_MYOMY</name>
<evidence type="ECO:0000256" key="2">
    <source>
        <dbReference type="ARBA" id="ARBA00023067"/>
    </source>
</evidence>
<dbReference type="Pfam" id="PF06278">
    <property type="entry name" value="CNDH2_N"/>
    <property type="match status" value="1"/>
</dbReference>
<dbReference type="EMBL" id="JABWUV010000054">
    <property type="protein sequence ID" value="KAF6267591.1"/>
    <property type="molecule type" value="Genomic_DNA"/>
</dbReference>
<proteinExistence type="predicted"/>
<organism evidence="6 7">
    <name type="scientific">Myotis myotis</name>
    <name type="common">Greater mouse-eared bat</name>
    <name type="synonym">Vespertilio myotis</name>
    <dbReference type="NCBI Taxonomy" id="51298"/>
    <lineage>
        <taxon>Eukaryota</taxon>
        <taxon>Metazoa</taxon>
        <taxon>Chordata</taxon>
        <taxon>Craniata</taxon>
        <taxon>Vertebrata</taxon>
        <taxon>Euteleostomi</taxon>
        <taxon>Mammalia</taxon>
        <taxon>Eutheria</taxon>
        <taxon>Laurasiatheria</taxon>
        <taxon>Chiroptera</taxon>
        <taxon>Yangochiroptera</taxon>
        <taxon>Vespertilionidae</taxon>
        <taxon>Myotis</taxon>
    </lineage>
</organism>
<dbReference type="Pfam" id="PF16869">
    <property type="entry name" value="CNDH2_M"/>
    <property type="match status" value="1"/>
</dbReference>
<sequence>MEDVEARFAHLLQPIRDLTKNWEVDVAAQLGEYLEELDQICISFDEGKTTMNFVEAALLIQGSACVYSKKVEYLYSLVYQALDFISGKRRARQLAAQEDGASRDASSRASQRVEDEFLSLDDLPDTRANVDLRNEQAPCEVAIVPLLPMALVALDEMDKNSHPLYSCQGEVLASRKDFRMNTTCPLTSTCMGTRWSQGSVSSTSGVPLRSWWRASLPSRCAAPCWPLCNWPMTTR</sequence>
<reference evidence="6 7" key="1">
    <citation type="journal article" date="2020" name="Nature">
        <title>Six reference-quality genomes reveal evolution of bat adaptations.</title>
        <authorList>
            <person name="Jebb D."/>
            <person name="Huang Z."/>
            <person name="Pippel M."/>
            <person name="Hughes G.M."/>
            <person name="Lavrichenko K."/>
            <person name="Devanna P."/>
            <person name="Winkler S."/>
            <person name="Jermiin L.S."/>
            <person name="Skirmuntt E.C."/>
            <person name="Katzourakis A."/>
            <person name="Burkitt-Gray L."/>
            <person name="Ray D.A."/>
            <person name="Sullivan K.A.M."/>
            <person name="Roscito J.G."/>
            <person name="Kirilenko B.M."/>
            <person name="Davalos L.M."/>
            <person name="Corthals A.P."/>
            <person name="Power M.L."/>
            <person name="Jones G."/>
            <person name="Ransome R.D."/>
            <person name="Dechmann D.K.N."/>
            <person name="Locatelli A.G."/>
            <person name="Puechmaille S.J."/>
            <person name="Fedrigo O."/>
            <person name="Jarvis E.D."/>
            <person name="Hiller M."/>
            <person name="Vernes S.C."/>
            <person name="Myers E.W."/>
            <person name="Teeling E.C."/>
        </authorList>
    </citation>
    <scope>NUCLEOTIDE SEQUENCE [LARGE SCALE GENOMIC DNA]</scope>
    <source>
        <strain evidence="6">MMyoMyo1</strain>
        <tissue evidence="6">Flight muscle</tissue>
    </source>
</reference>
<keyword evidence="2" id="KW-0226">DNA condensation</keyword>
<dbReference type="GO" id="GO:0051306">
    <property type="term" value="P:mitotic sister chromatid separation"/>
    <property type="evidence" value="ECO:0007669"/>
    <property type="project" value="TreeGrafter"/>
</dbReference>
<gene>
    <name evidence="6" type="ORF">mMyoMyo1_013710</name>
</gene>
<evidence type="ECO:0000313" key="6">
    <source>
        <dbReference type="EMBL" id="KAF6267591.1"/>
    </source>
</evidence>
<dbReference type="InterPro" id="IPR009378">
    <property type="entry name" value="H2_N"/>
</dbReference>
<dbReference type="Proteomes" id="UP000527355">
    <property type="component" value="Unassembled WGS sequence"/>
</dbReference>
<dbReference type="GO" id="GO:0003682">
    <property type="term" value="F:chromatin binding"/>
    <property type="evidence" value="ECO:0007669"/>
    <property type="project" value="TreeGrafter"/>
</dbReference>
<evidence type="ECO:0000313" key="7">
    <source>
        <dbReference type="Proteomes" id="UP000527355"/>
    </source>
</evidence>
<dbReference type="PANTHER" id="PTHR14324">
    <property type="entry name" value="CONDENSIN-2 COMPLEX SUBUNIT H2"/>
    <property type="match status" value="1"/>
</dbReference>
<dbReference type="VEuPathDB" id="HostDB:GeneID_118657379"/>
<evidence type="ECO:0000256" key="1">
    <source>
        <dbReference type="ARBA" id="ARBA00016903"/>
    </source>
</evidence>
<feature type="domain" description="Condensin II complex subunit H2 N-terminal" evidence="4">
    <location>
        <begin position="7"/>
        <end position="123"/>
    </location>
</feature>
<dbReference type="GO" id="GO:0010032">
    <property type="term" value="P:meiotic chromosome condensation"/>
    <property type="evidence" value="ECO:0007669"/>
    <property type="project" value="TreeGrafter"/>
</dbReference>
<accession>A0A7J7QUL0</accession>
<dbReference type="PANTHER" id="PTHR14324:SF3">
    <property type="entry name" value="CONDENSIN-2 COMPLEX SUBUNIT H2"/>
    <property type="match status" value="1"/>
</dbReference>
<dbReference type="GO" id="GO:0005634">
    <property type="term" value="C:nucleus"/>
    <property type="evidence" value="ECO:0007669"/>
    <property type="project" value="TreeGrafter"/>
</dbReference>
<keyword evidence="7" id="KW-1185">Reference proteome</keyword>
<dbReference type="GO" id="GO:0000796">
    <property type="term" value="C:condensin complex"/>
    <property type="evidence" value="ECO:0007669"/>
    <property type="project" value="TreeGrafter"/>
</dbReference>
<evidence type="ECO:0000259" key="4">
    <source>
        <dbReference type="Pfam" id="PF06278"/>
    </source>
</evidence>
<protein>
    <recommendedName>
        <fullName evidence="1">Condensin-2 complex subunit H2</fullName>
    </recommendedName>
    <alternativeName>
        <fullName evidence="3">Non-SMC condensin II complex subunit H2</fullName>
    </alternativeName>
</protein>
<evidence type="ECO:0000259" key="5">
    <source>
        <dbReference type="Pfam" id="PF16869"/>
    </source>
</evidence>
<dbReference type="AlphaFoldDB" id="A0A7J7QUL0"/>
<comment type="caution">
    <text evidence="6">The sequence shown here is derived from an EMBL/GenBank/DDBJ whole genome shotgun (WGS) entry which is preliminary data.</text>
</comment>